<dbReference type="Proteomes" id="UP000055590">
    <property type="component" value="Chromosome"/>
</dbReference>
<keyword evidence="3" id="KW-1185">Reference proteome</keyword>
<dbReference type="PROSITE" id="PS51257">
    <property type="entry name" value="PROKAR_LIPOPROTEIN"/>
    <property type="match status" value="1"/>
</dbReference>
<keyword evidence="1" id="KW-0732">Signal</keyword>
<accession>A0A0K1PFQ0</accession>
<dbReference type="EMBL" id="CP012332">
    <property type="protein sequence ID" value="AKU92236.1"/>
    <property type="molecule type" value="Genomic_DNA"/>
</dbReference>
<dbReference type="AlphaFoldDB" id="A0A0K1PFQ0"/>
<evidence type="ECO:0000313" key="2">
    <source>
        <dbReference type="EMBL" id="AKU92236.1"/>
    </source>
</evidence>
<feature type="signal peptide" evidence="1">
    <location>
        <begin position="1"/>
        <end position="19"/>
    </location>
</feature>
<evidence type="ECO:0008006" key="4">
    <source>
        <dbReference type="Google" id="ProtNLM"/>
    </source>
</evidence>
<proteinExistence type="predicted"/>
<evidence type="ECO:0000256" key="1">
    <source>
        <dbReference type="SAM" id="SignalP"/>
    </source>
</evidence>
<evidence type="ECO:0000313" key="3">
    <source>
        <dbReference type="Proteomes" id="UP000055590"/>
    </source>
</evidence>
<name>A0A0K1PFQ0_9BACT</name>
<feature type="chain" id="PRO_5005465474" description="Lipoprotein" evidence="1">
    <location>
        <begin position="20"/>
        <end position="181"/>
    </location>
</feature>
<sequence length="181" mass="19151">MRSLGAAGVILASALGAMACAPESEPTSTRPPAILLWDVTVRHYETEGAPRVVHADEVSFDRENAQVFARTITADVPATPTLRRGGVHFTAESGEGDIHGERAEAFGPIEVTTGAGDRGQTVGSVWDSETGTISGAKPVQVHGPGYTVDSRSYSFRLDDQQLELEGGVHAVSRLAESRKQP</sequence>
<protein>
    <recommendedName>
        <fullName evidence="4">Lipoprotein</fullName>
    </recommendedName>
</protein>
<organism evidence="2 3">
    <name type="scientific">Vulgatibacter incomptus</name>
    <dbReference type="NCBI Taxonomy" id="1391653"/>
    <lineage>
        <taxon>Bacteria</taxon>
        <taxon>Pseudomonadati</taxon>
        <taxon>Myxococcota</taxon>
        <taxon>Myxococcia</taxon>
        <taxon>Myxococcales</taxon>
        <taxon>Cystobacterineae</taxon>
        <taxon>Vulgatibacteraceae</taxon>
        <taxon>Vulgatibacter</taxon>
    </lineage>
</organism>
<dbReference type="STRING" id="1391653.AKJ08_2623"/>
<dbReference type="RefSeq" id="WP_050726438.1">
    <property type="nucleotide sequence ID" value="NZ_CP012332.1"/>
</dbReference>
<reference evidence="2 3" key="1">
    <citation type="submission" date="2015-08" db="EMBL/GenBank/DDBJ databases">
        <authorList>
            <person name="Babu N.S."/>
            <person name="Beckwith C.J."/>
            <person name="Beseler K.G."/>
            <person name="Brison A."/>
            <person name="Carone J.V."/>
            <person name="Caskin T.P."/>
            <person name="Diamond M."/>
            <person name="Durham M.E."/>
            <person name="Foxe J.M."/>
            <person name="Go M."/>
            <person name="Henderson B.A."/>
            <person name="Jones I.B."/>
            <person name="McGettigan J.A."/>
            <person name="Micheletti S.J."/>
            <person name="Nasrallah M.E."/>
            <person name="Ortiz D."/>
            <person name="Piller C.R."/>
            <person name="Privatt S.R."/>
            <person name="Schneider S.L."/>
            <person name="Sharp S."/>
            <person name="Smith T.C."/>
            <person name="Stanton J.D."/>
            <person name="Ullery H.E."/>
            <person name="Wilson R.J."/>
            <person name="Serrano M.G."/>
            <person name="Buck G."/>
            <person name="Lee V."/>
            <person name="Wang Y."/>
            <person name="Carvalho R."/>
            <person name="Voegtly L."/>
            <person name="Shi R."/>
            <person name="Duckworth R."/>
            <person name="Johnson A."/>
            <person name="Loviza R."/>
            <person name="Walstead R."/>
            <person name="Shah Z."/>
            <person name="Kiflezghi M."/>
            <person name="Wade K."/>
            <person name="Ball S.L."/>
            <person name="Bradley K.W."/>
            <person name="Asai D.J."/>
            <person name="Bowman C.A."/>
            <person name="Russell D.A."/>
            <person name="Pope W.H."/>
            <person name="Jacobs-Sera D."/>
            <person name="Hendrix R.W."/>
            <person name="Hatfull G.F."/>
        </authorList>
    </citation>
    <scope>NUCLEOTIDE SEQUENCE [LARGE SCALE GENOMIC DNA]</scope>
    <source>
        <strain evidence="2 3">DSM 27710</strain>
    </source>
</reference>
<gene>
    <name evidence="2" type="ORF">AKJ08_2623</name>
</gene>
<dbReference type="KEGG" id="vin:AKJ08_2623"/>